<keyword evidence="1" id="KW-0732">Signal</keyword>
<protein>
    <recommendedName>
        <fullName evidence="4">Lipid A deacylase LpxR family protein</fullName>
    </recommendedName>
</protein>
<proteinExistence type="predicted"/>
<reference evidence="3" key="1">
    <citation type="submission" date="2016-07" db="EMBL/GenBank/DDBJ databases">
        <authorList>
            <person name="Florea S."/>
            <person name="Webb J.S."/>
            <person name="Jaromczyk J."/>
            <person name="Schardl C.L."/>
        </authorList>
    </citation>
    <scope>NUCLEOTIDE SEQUENCE [LARGE SCALE GENOMIC DNA]</scope>
    <source>
        <strain evidence="3">MV-1</strain>
    </source>
</reference>
<organism evidence="2 3">
    <name type="scientific">Magnetovibrio blakemorei</name>
    <dbReference type="NCBI Taxonomy" id="28181"/>
    <lineage>
        <taxon>Bacteria</taxon>
        <taxon>Pseudomonadati</taxon>
        <taxon>Pseudomonadota</taxon>
        <taxon>Alphaproteobacteria</taxon>
        <taxon>Rhodospirillales</taxon>
        <taxon>Magnetovibrionaceae</taxon>
        <taxon>Magnetovibrio</taxon>
    </lineage>
</organism>
<dbReference type="Proteomes" id="UP000095347">
    <property type="component" value="Unassembled WGS sequence"/>
</dbReference>
<evidence type="ECO:0000256" key="1">
    <source>
        <dbReference type="SAM" id="SignalP"/>
    </source>
</evidence>
<gene>
    <name evidence="2" type="ORF">BEN30_15495</name>
</gene>
<dbReference type="Pfam" id="PF09982">
    <property type="entry name" value="LpxR"/>
    <property type="match status" value="1"/>
</dbReference>
<evidence type="ECO:0000313" key="2">
    <source>
        <dbReference type="EMBL" id="OEJ65088.1"/>
    </source>
</evidence>
<evidence type="ECO:0000313" key="3">
    <source>
        <dbReference type="Proteomes" id="UP000095347"/>
    </source>
</evidence>
<dbReference type="OrthoDB" id="9776275at2"/>
<accession>A0A1E5Q4T2</accession>
<dbReference type="RefSeq" id="WP_069958977.1">
    <property type="nucleotide sequence ID" value="NZ_MCGG01000055.1"/>
</dbReference>
<evidence type="ECO:0008006" key="4">
    <source>
        <dbReference type="Google" id="ProtNLM"/>
    </source>
</evidence>
<feature type="chain" id="PRO_5009184037" description="Lipid A deacylase LpxR family protein" evidence="1">
    <location>
        <begin position="28"/>
        <end position="350"/>
    </location>
</feature>
<feature type="signal peptide" evidence="1">
    <location>
        <begin position="1"/>
        <end position="27"/>
    </location>
</feature>
<dbReference type="InterPro" id="IPR037107">
    <property type="entry name" value="Put_OMP_sf"/>
</dbReference>
<name>A0A1E5Q4T2_9PROT</name>
<dbReference type="InterPro" id="IPR018707">
    <property type="entry name" value="LpxR"/>
</dbReference>
<dbReference type="AlphaFoldDB" id="A0A1E5Q4T2"/>
<keyword evidence="3" id="KW-1185">Reference proteome</keyword>
<dbReference type="Gene3D" id="2.40.128.140">
    <property type="entry name" value="Outer membrane protein"/>
    <property type="match status" value="1"/>
</dbReference>
<dbReference type="STRING" id="28181.BEN30_15495"/>
<comment type="caution">
    <text evidence="2">The sequence shown here is derived from an EMBL/GenBank/DDBJ whole genome shotgun (WGS) entry which is preliminary data.</text>
</comment>
<dbReference type="EMBL" id="MCGG01000055">
    <property type="protein sequence ID" value="OEJ65088.1"/>
    <property type="molecule type" value="Genomic_DNA"/>
</dbReference>
<sequence length="350" mass="38947">MARFLPPFFALSCVLITVLGHVTPLHAGDFLFQLDNDKIADTDRHYTNGVRFSYVPTDPILQLTNTTDFLIDWFGVGGFDDTSASSRRVGWAFGQEMYTPEDTNSTVPDPQDRPYAGWTYLAATVQSERQDGFGGFDQLDTLELDIGVVGPESRAGETQNWIHRLMNVSESNGWRYQIDTEPGLLLSRTLKLRTQTWAPWGQNALPHTTGFDLIGHTTGQLGNIKTGAAVGATLRFGGNLSQDFGTSYGTFDPPHKPSSSFMWSLYAGTEARAVAHDIFLDGNTFKGEPNVKRKPLVMESRAGVMINVPKFDPWGTPGFRFDLSHVQRSREFTTQDKSDRYGSVKITLNF</sequence>